<name>A0A561BMI0_9ACTN</name>
<accession>A0A561BMI0</accession>
<sequence length="230" mass="24453">MRVVSRVAGTMLLASGLLGIAALGTAGGYGVGLLTSADAQTSGSPAPIGSTTPTPTEPVKTGLPDNTPALDKGDLRYKTRSFVADWAVRSNVTVKVPSNWWMTQPDPKKEARFTDPTGKRFVRIEAGFTITRPPTASLEAKIQALRGVPPSQALKILSRDVADDGRTATLVYTYIPQESVRHVVVRWVALDDSGNCAVEISAGGLPQDEQAVRDVLEHATDTVTRTDQAT</sequence>
<evidence type="ECO:0000313" key="2">
    <source>
        <dbReference type="EMBL" id="TWD80091.1"/>
    </source>
</evidence>
<feature type="compositionally biased region" description="Polar residues" evidence="1">
    <location>
        <begin position="40"/>
        <end position="54"/>
    </location>
</feature>
<dbReference type="AlphaFoldDB" id="A0A561BMI0"/>
<organism evidence="2 3">
    <name type="scientific">Kribbella amoyensis</name>
    <dbReference type="NCBI Taxonomy" id="996641"/>
    <lineage>
        <taxon>Bacteria</taxon>
        <taxon>Bacillati</taxon>
        <taxon>Actinomycetota</taxon>
        <taxon>Actinomycetes</taxon>
        <taxon>Propionibacteriales</taxon>
        <taxon>Kribbellaceae</taxon>
        <taxon>Kribbella</taxon>
    </lineage>
</organism>
<feature type="region of interest" description="Disordered" evidence="1">
    <location>
        <begin position="40"/>
        <end position="71"/>
    </location>
</feature>
<comment type="caution">
    <text evidence="2">The sequence shown here is derived from an EMBL/GenBank/DDBJ whole genome shotgun (WGS) entry which is preliminary data.</text>
</comment>
<keyword evidence="3" id="KW-1185">Reference proteome</keyword>
<dbReference type="EMBL" id="VIVK01000001">
    <property type="protein sequence ID" value="TWD80091.1"/>
    <property type="molecule type" value="Genomic_DNA"/>
</dbReference>
<dbReference type="Proteomes" id="UP000318380">
    <property type="component" value="Unassembled WGS sequence"/>
</dbReference>
<gene>
    <name evidence="2" type="ORF">FB561_1163</name>
</gene>
<evidence type="ECO:0000313" key="3">
    <source>
        <dbReference type="Proteomes" id="UP000318380"/>
    </source>
</evidence>
<reference evidence="2 3" key="1">
    <citation type="submission" date="2019-06" db="EMBL/GenBank/DDBJ databases">
        <title>Sequencing the genomes of 1000 actinobacteria strains.</title>
        <authorList>
            <person name="Klenk H.-P."/>
        </authorList>
    </citation>
    <scope>NUCLEOTIDE SEQUENCE [LARGE SCALE GENOMIC DNA]</scope>
    <source>
        <strain evidence="2 3">DSM 24683</strain>
    </source>
</reference>
<evidence type="ECO:0000256" key="1">
    <source>
        <dbReference type="SAM" id="MobiDB-lite"/>
    </source>
</evidence>
<proteinExistence type="predicted"/>
<protein>
    <recommendedName>
        <fullName evidence="4">Lipoprotein LpqN</fullName>
    </recommendedName>
</protein>
<evidence type="ECO:0008006" key="4">
    <source>
        <dbReference type="Google" id="ProtNLM"/>
    </source>
</evidence>